<evidence type="ECO:0000259" key="5">
    <source>
        <dbReference type="Pfam" id="PF00808"/>
    </source>
</evidence>
<dbReference type="STRING" id="905079.L1JVM8"/>
<dbReference type="GO" id="GO:0046982">
    <property type="term" value="F:protein heterodimerization activity"/>
    <property type="evidence" value="ECO:0007669"/>
    <property type="project" value="InterPro"/>
</dbReference>
<evidence type="ECO:0000256" key="1">
    <source>
        <dbReference type="ARBA" id="ARBA00009053"/>
    </source>
</evidence>
<dbReference type="InterPro" id="IPR027113">
    <property type="entry name" value="Transc_fact_NFYB/HAP3"/>
</dbReference>
<dbReference type="PANTHER" id="PTHR11064:SF9">
    <property type="entry name" value="NUCLEAR TRANSCRIPTION FACTOR Y SUBUNIT BETA"/>
    <property type="match status" value="1"/>
</dbReference>
<dbReference type="AlphaFoldDB" id="L1JVM8"/>
<dbReference type="GO" id="GO:0001228">
    <property type="term" value="F:DNA-binding transcription activator activity, RNA polymerase II-specific"/>
    <property type="evidence" value="ECO:0007669"/>
    <property type="project" value="InterPro"/>
</dbReference>
<evidence type="ECO:0000313" key="8">
    <source>
        <dbReference type="Proteomes" id="UP000011087"/>
    </source>
</evidence>
<dbReference type="eggNOG" id="KOG0869">
    <property type="taxonomic scope" value="Eukaryota"/>
</dbReference>
<proteinExistence type="inferred from homology"/>
<keyword evidence="3" id="KW-0238">DNA-binding</keyword>
<dbReference type="EnsemblProtists" id="EKX52359">
    <property type="protein sequence ID" value="EKX52359"/>
    <property type="gene ID" value="GUITHDRAFT_65525"/>
</dbReference>
<dbReference type="Proteomes" id="UP000011087">
    <property type="component" value="Unassembled WGS sequence"/>
</dbReference>
<dbReference type="Pfam" id="PF00808">
    <property type="entry name" value="CBFD_NFYB_HMF"/>
    <property type="match status" value="1"/>
</dbReference>
<dbReference type="HOGENOM" id="CLU_2311545_0_0_1"/>
<dbReference type="OMA" id="XDEDEER"/>
<dbReference type="InterPro" id="IPR003958">
    <property type="entry name" value="CBFA_NFYB_domain"/>
</dbReference>
<sequence length="100" mass="11440">MLPSANVQRVMREVIPVNGKIAQDAKDFVQICVSEFITQVTAEAHEKCKREDRKAITGDDILWSINQLGTSHDDLILSEHDRISPGFMHYTKVVRCFLQR</sequence>
<accession>L1JVM8</accession>
<evidence type="ECO:0000256" key="4">
    <source>
        <dbReference type="ARBA" id="ARBA00023163"/>
    </source>
</evidence>
<reference evidence="6 8" key="1">
    <citation type="journal article" date="2012" name="Nature">
        <title>Algal genomes reveal evolutionary mosaicism and the fate of nucleomorphs.</title>
        <authorList>
            <consortium name="DOE Joint Genome Institute"/>
            <person name="Curtis B.A."/>
            <person name="Tanifuji G."/>
            <person name="Burki F."/>
            <person name="Gruber A."/>
            <person name="Irimia M."/>
            <person name="Maruyama S."/>
            <person name="Arias M.C."/>
            <person name="Ball S.G."/>
            <person name="Gile G.H."/>
            <person name="Hirakawa Y."/>
            <person name="Hopkins J.F."/>
            <person name="Kuo A."/>
            <person name="Rensing S.A."/>
            <person name="Schmutz J."/>
            <person name="Symeonidi A."/>
            <person name="Elias M."/>
            <person name="Eveleigh R.J."/>
            <person name="Herman E.K."/>
            <person name="Klute M.J."/>
            <person name="Nakayama T."/>
            <person name="Obornik M."/>
            <person name="Reyes-Prieto A."/>
            <person name="Armbrust E.V."/>
            <person name="Aves S.J."/>
            <person name="Beiko R.G."/>
            <person name="Coutinho P."/>
            <person name="Dacks J.B."/>
            <person name="Durnford D.G."/>
            <person name="Fast N.M."/>
            <person name="Green B.R."/>
            <person name="Grisdale C.J."/>
            <person name="Hempel F."/>
            <person name="Henrissat B."/>
            <person name="Hoppner M.P."/>
            <person name="Ishida K."/>
            <person name="Kim E."/>
            <person name="Koreny L."/>
            <person name="Kroth P.G."/>
            <person name="Liu Y."/>
            <person name="Malik S.B."/>
            <person name="Maier U.G."/>
            <person name="McRose D."/>
            <person name="Mock T."/>
            <person name="Neilson J.A."/>
            <person name="Onodera N.T."/>
            <person name="Poole A.M."/>
            <person name="Pritham E.J."/>
            <person name="Richards T.A."/>
            <person name="Rocap G."/>
            <person name="Roy S.W."/>
            <person name="Sarai C."/>
            <person name="Schaack S."/>
            <person name="Shirato S."/>
            <person name="Slamovits C.H."/>
            <person name="Spencer D.F."/>
            <person name="Suzuki S."/>
            <person name="Worden A.Z."/>
            <person name="Zauner S."/>
            <person name="Barry K."/>
            <person name="Bell C."/>
            <person name="Bharti A.K."/>
            <person name="Crow J.A."/>
            <person name="Grimwood J."/>
            <person name="Kramer R."/>
            <person name="Lindquist E."/>
            <person name="Lucas S."/>
            <person name="Salamov A."/>
            <person name="McFadden G.I."/>
            <person name="Lane C.E."/>
            <person name="Keeling P.J."/>
            <person name="Gray M.W."/>
            <person name="Grigoriev I.V."/>
            <person name="Archibald J.M."/>
        </authorList>
    </citation>
    <scope>NUCLEOTIDE SEQUENCE</scope>
    <source>
        <strain evidence="6 8">CCMP2712</strain>
    </source>
</reference>
<keyword evidence="8" id="KW-1185">Reference proteome</keyword>
<dbReference type="CDD" id="cd22907">
    <property type="entry name" value="HFD_NFYB"/>
    <property type="match status" value="1"/>
</dbReference>
<dbReference type="GO" id="GO:0000978">
    <property type="term" value="F:RNA polymerase II cis-regulatory region sequence-specific DNA binding"/>
    <property type="evidence" value="ECO:0007669"/>
    <property type="project" value="TreeGrafter"/>
</dbReference>
<dbReference type="KEGG" id="gtt:GUITHDRAFT_65525"/>
<dbReference type="GO" id="GO:0016602">
    <property type="term" value="C:CCAAT-binding factor complex"/>
    <property type="evidence" value="ECO:0007669"/>
    <property type="project" value="InterPro"/>
</dbReference>
<evidence type="ECO:0000313" key="6">
    <source>
        <dbReference type="EMBL" id="EKX52359.1"/>
    </source>
</evidence>
<keyword evidence="2" id="KW-0805">Transcription regulation</keyword>
<protein>
    <recommendedName>
        <fullName evidence="5">Transcription factor CBF/NF-Y/archaeal histone domain-containing protein</fullName>
    </recommendedName>
</protein>
<name>L1JVM8_GUITC</name>
<feature type="domain" description="Transcription factor CBF/NF-Y/archaeal histone" evidence="5">
    <location>
        <begin position="2"/>
        <end position="64"/>
    </location>
</feature>
<dbReference type="EMBL" id="JH992973">
    <property type="protein sequence ID" value="EKX52359.1"/>
    <property type="molecule type" value="Genomic_DNA"/>
</dbReference>
<reference evidence="8" key="2">
    <citation type="submission" date="2012-11" db="EMBL/GenBank/DDBJ databases">
        <authorList>
            <person name="Kuo A."/>
            <person name="Curtis B.A."/>
            <person name="Tanifuji G."/>
            <person name="Burki F."/>
            <person name="Gruber A."/>
            <person name="Irimia M."/>
            <person name="Maruyama S."/>
            <person name="Arias M.C."/>
            <person name="Ball S.G."/>
            <person name="Gile G.H."/>
            <person name="Hirakawa Y."/>
            <person name="Hopkins J.F."/>
            <person name="Rensing S.A."/>
            <person name="Schmutz J."/>
            <person name="Symeonidi A."/>
            <person name="Elias M."/>
            <person name="Eveleigh R.J."/>
            <person name="Herman E.K."/>
            <person name="Klute M.J."/>
            <person name="Nakayama T."/>
            <person name="Obornik M."/>
            <person name="Reyes-Prieto A."/>
            <person name="Armbrust E.V."/>
            <person name="Aves S.J."/>
            <person name="Beiko R.G."/>
            <person name="Coutinho P."/>
            <person name="Dacks J.B."/>
            <person name="Durnford D.G."/>
            <person name="Fast N.M."/>
            <person name="Green B.R."/>
            <person name="Grisdale C."/>
            <person name="Hempe F."/>
            <person name="Henrissat B."/>
            <person name="Hoppner M.P."/>
            <person name="Ishida K.-I."/>
            <person name="Kim E."/>
            <person name="Koreny L."/>
            <person name="Kroth P.G."/>
            <person name="Liu Y."/>
            <person name="Malik S.-B."/>
            <person name="Maier U.G."/>
            <person name="McRose D."/>
            <person name="Mock T."/>
            <person name="Neilson J.A."/>
            <person name="Onodera N.T."/>
            <person name="Poole A.M."/>
            <person name="Pritham E.J."/>
            <person name="Richards T.A."/>
            <person name="Rocap G."/>
            <person name="Roy S.W."/>
            <person name="Sarai C."/>
            <person name="Schaack S."/>
            <person name="Shirato S."/>
            <person name="Slamovits C.H."/>
            <person name="Spencer D.F."/>
            <person name="Suzuki S."/>
            <person name="Worden A.Z."/>
            <person name="Zauner S."/>
            <person name="Barry K."/>
            <person name="Bell C."/>
            <person name="Bharti A.K."/>
            <person name="Crow J.A."/>
            <person name="Grimwood J."/>
            <person name="Kramer R."/>
            <person name="Lindquist E."/>
            <person name="Lucas S."/>
            <person name="Salamov A."/>
            <person name="McFadden G.I."/>
            <person name="Lane C.E."/>
            <person name="Keeling P.J."/>
            <person name="Gray M.W."/>
            <person name="Grigoriev I.V."/>
            <person name="Archibald J.M."/>
        </authorList>
    </citation>
    <scope>NUCLEOTIDE SEQUENCE</scope>
    <source>
        <strain evidence="8">CCMP2712</strain>
    </source>
</reference>
<evidence type="ECO:0000313" key="7">
    <source>
        <dbReference type="EnsemblProtists" id="EKX52359"/>
    </source>
</evidence>
<dbReference type="GeneID" id="17308897"/>
<dbReference type="InterPro" id="IPR009072">
    <property type="entry name" value="Histone-fold"/>
</dbReference>
<comment type="similarity">
    <text evidence="1">Belongs to the NFYB/HAP3 subunit family.</text>
</comment>
<gene>
    <name evidence="6" type="ORF">GUITHDRAFT_65525</name>
</gene>
<dbReference type="PANTHER" id="PTHR11064">
    <property type="entry name" value="CCAAT-BINDING TRANSCRIPTION FACTOR-RELATED"/>
    <property type="match status" value="1"/>
</dbReference>
<reference evidence="7" key="3">
    <citation type="submission" date="2016-03" db="UniProtKB">
        <authorList>
            <consortium name="EnsemblProtists"/>
        </authorList>
    </citation>
    <scope>IDENTIFICATION</scope>
</reference>
<dbReference type="RefSeq" id="XP_005839339.1">
    <property type="nucleotide sequence ID" value="XM_005839282.1"/>
</dbReference>
<organism evidence="6">
    <name type="scientific">Guillardia theta (strain CCMP2712)</name>
    <name type="common">Cryptophyte</name>
    <dbReference type="NCBI Taxonomy" id="905079"/>
    <lineage>
        <taxon>Eukaryota</taxon>
        <taxon>Cryptophyceae</taxon>
        <taxon>Pyrenomonadales</taxon>
        <taxon>Geminigeraceae</taxon>
        <taxon>Guillardia</taxon>
    </lineage>
</organism>
<keyword evidence="4" id="KW-0804">Transcription</keyword>
<dbReference type="OrthoDB" id="386949at2759"/>
<evidence type="ECO:0000256" key="2">
    <source>
        <dbReference type="ARBA" id="ARBA00023015"/>
    </source>
</evidence>
<dbReference type="Gene3D" id="1.10.20.10">
    <property type="entry name" value="Histone, subunit A"/>
    <property type="match status" value="1"/>
</dbReference>
<dbReference type="PaxDb" id="55529-EKX52359"/>
<evidence type="ECO:0000256" key="3">
    <source>
        <dbReference type="ARBA" id="ARBA00023125"/>
    </source>
</evidence>
<dbReference type="SUPFAM" id="SSF47113">
    <property type="entry name" value="Histone-fold"/>
    <property type="match status" value="1"/>
</dbReference>